<feature type="domain" description="DUF2169" evidence="1">
    <location>
        <begin position="23"/>
        <end position="351"/>
    </location>
</feature>
<gene>
    <name evidence="2" type="ORF">IEI95_012705</name>
</gene>
<dbReference type="AlphaFoldDB" id="A0AAE2RAW0"/>
<dbReference type="Pfam" id="PF09937">
    <property type="entry name" value="DUF2169"/>
    <property type="match status" value="1"/>
</dbReference>
<dbReference type="Proteomes" id="UP000655037">
    <property type="component" value="Unassembled WGS sequence"/>
</dbReference>
<name>A0AAE2RAW0_AGRVI</name>
<sequence length="384" mass="43837">MPELINNTPYPNFRYYSRDNQDREFGIVIVKATYEIAPSGRLLVAEEQAPMVFTDLCHGDVNVSSLWHPSDMVPNKPATDVIVNAVARTAGGDRKPSWECGIVIEDDNGPKLEKWLQVTGPREWQPRWKRDLSEREKGEWRKHRRLFDRWILTEPEPISALPLHYEYAYGGEVPQGQDDNGNQAFDTDTCNPIGRGKLDQDWSDHTIPHPAPQIELLSEPIAQPYKTYSPQSLGPIPPAWDPRLPLAGTYDQNWIDNIWPAWAPDYSFAFHNSAHPDLVVHPYLKGTERFRLIGLCAKAQEISFSLPDEHLFVEFVGEDNVLDKKNMVLDTVFLDISAVSRRDWRVFLSWRVNFPPGVYEQAILNIAGNEDFGQHAASKLKIEA</sequence>
<protein>
    <submittedName>
        <fullName evidence="2">DUF2169 domain-containing protein</fullName>
    </submittedName>
</protein>
<evidence type="ECO:0000313" key="2">
    <source>
        <dbReference type="EMBL" id="MBF2715073.1"/>
    </source>
</evidence>
<dbReference type="EMBL" id="JACXXJ020000005">
    <property type="protein sequence ID" value="MBF2715073.1"/>
    <property type="molecule type" value="Genomic_DNA"/>
</dbReference>
<dbReference type="RefSeq" id="WP_194416513.1">
    <property type="nucleotide sequence ID" value="NZ_JACXXJ020000005.1"/>
</dbReference>
<reference evidence="2" key="1">
    <citation type="submission" date="2020-11" db="EMBL/GenBank/DDBJ databases">
        <title>Agrobacterium vitis strain K377 genome.</title>
        <authorList>
            <person name="Xi H."/>
        </authorList>
    </citation>
    <scope>NUCLEOTIDE SEQUENCE</scope>
    <source>
        <strain evidence="2">K377</strain>
    </source>
</reference>
<evidence type="ECO:0000313" key="3">
    <source>
        <dbReference type="Proteomes" id="UP000655037"/>
    </source>
</evidence>
<dbReference type="InterPro" id="IPR018683">
    <property type="entry name" value="DUF2169"/>
</dbReference>
<accession>A0AAE2RAW0</accession>
<organism evidence="2 3">
    <name type="scientific">Agrobacterium vitis</name>
    <name type="common">Rhizobium vitis</name>
    <dbReference type="NCBI Taxonomy" id="373"/>
    <lineage>
        <taxon>Bacteria</taxon>
        <taxon>Pseudomonadati</taxon>
        <taxon>Pseudomonadota</taxon>
        <taxon>Alphaproteobacteria</taxon>
        <taxon>Hyphomicrobiales</taxon>
        <taxon>Rhizobiaceae</taxon>
        <taxon>Rhizobium/Agrobacterium group</taxon>
        <taxon>Agrobacterium</taxon>
    </lineage>
</organism>
<evidence type="ECO:0000259" key="1">
    <source>
        <dbReference type="Pfam" id="PF09937"/>
    </source>
</evidence>
<comment type="caution">
    <text evidence="2">The sequence shown here is derived from an EMBL/GenBank/DDBJ whole genome shotgun (WGS) entry which is preliminary data.</text>
</comment>
<proteinExistence type="predicted"/>